<dbReference type="RefSeq" id="WP_203905442.1">
    <property type="nucleotide sequence ID" value="NZ_BOPF01000063.1"/>
</dbReference>
<feature type="domain" description="N-acetyltransferase" evidence="1">
    <location>
        <begin position="1"/>
        <end position="59"/>
    </location>
</feature>
<sequence length="59" mass="6391">MRGRGYASSAVAGVSQWALDSGAVALNLYTDLANPTSNAIYRRIGYRRVGDAREWDLTG</sequence>
<reference evidence="2" key="1">
    <citation type="submission" date="2021-01" db="EMBL/GenBank/DDBJ databases">
        <title>Whole genome shotgun sequence of Virgisporangium aliadipatigenens NBRC 105644.</title>
        <authorList>
            <person name="Komaki H."/>
            <person name="Tamura T."/>
        </authorList>
    </citation>
    <scope>NUCLEOTIDE SEQUENCE</scope>
    <source>
        <strain evidence="2">NBRC 105644</strain>
    </source>
</reference>
<keyword evidence="3" id="KW-1185">Reference proteome</keyword>
<accession>A0A8J4DV62</accession>
<dbReference type="PROSITE" id="PS51186">
    <property type="entry name" value="GNAT"/>
    <property type="match status" value="1"/>
</dbReference>
<dbReference type="Pfam" id="PF00583">
    <property type="entry name" value="Acetyltransf_1"/>
    <property type="match status" value="1"/>
</dbReference>
<organism evidence="2 3">
    <name type="scientific">Virgisporangium aliadipatigenens</name>
    <dbReference type="NCBI Taxonomy" id="741659"/>
    <lineage>
        <taxon>Bacteria</taxon>
        <taxon>Bacillati</taxon>
        <taxon>Actinomycetota</taxon>
        <taxon>Actinomycetes</taxon>
        <taxon>Micromonosporales</taxon>
        <taxon>Micromonosporaceae</taxon>
        <taxon>Virgisporangium</taxon>
    </lineage>
</organism>
<gene>
    <name evidence="2" type="ORF">Val02_89310</name>
</gene>
<evidence type="ECO:0000313" key="2">
    <source>
        <dbReference type="EMBL" id="GIJ52045.1"/>
    </source>
</evidence>
<name>A0A8J4DV62_9ACTN</name>
<dbReference type="GO" id="GO:0016747">
    <property type="term" value="F:acyltransferase activity, transferring groups other than amino-acyl groups"/>
    <property type="evidence" value="ECO:0007669"/>
    <property type="project" value="InterPro"/>
</dbReference>
<dbReference type="InterPro" id="IPR000182">
    <property type="entry name" value="GNAT_dom"/>
</dbReference>
<dbReference type="AlphaFoldDB" id="A0A8J4DV62"/>
<dbReference type="Gene3D" id="3.40.630.30">
    <property type="match status" value="1"/>
</dbReference>
<dbReference type="Proteomes" id="UP000619260">
    <property type="component" value="Unassembled WGS sequence"/>
</dbReference>
<protein>
    <recommendedName>
        <fullName evidence="1">N-acetyltransferase domain-containing protein</fullName>
    </recommendedName>
</protein>
<dbReference type="EMBL" id="BOPF01000063">
    <property type="protein sequence ID" value="GIJ52045.1"/>
    <property type="molecule type" value="Genomic_DNA"/>
</dbReference>
<evidence type="ECO:0000259" key="1">
    <source>
        <dbReference type="PROSITE" id="PS51186"/>
    </source>
</evidence>
<evidence type="ECO:0000313" key="3">
    <source>
        <dbReference type="Proteomes" id="UP000619260"/>
    </source>
</evidence>
<dbReference type="InterPro" id="IPR016181">
    <property type="entry name" value="Acyl_CoA_acyltransferase"/>
</dbReference>
<comment type="caution">
    <text evidence="2">The sequence shown here is derived from an EMBL/GenBank/DDBJ whole genome shotgun (WGS) entry which is preliminary data.</text>
</comment>
<dbReference type="SUPFAM" id="SSF55729">
    <property type="entry name" value="Acyl-CoA N-acyltransferases (Nat)"/>
    <property type="match status" value="1"/>
</dbReference>
<proteinExistence type="predicted"/>